<dbReference type="AlphaFoldDB" id="C6HTC8"/>
<dbReference type="Proteomes" id="UP000002624">
    <property type="component" value="Unassembled WGS sequence"/>
</dbReference>
<gene>
    <name evidence="1" type="ORF">HCDG_09459</name>
</gene>
<dbReference type="VEuPathDB" id="FungiDB:HCDG_09459"/>
<protein>
    <submittedName>
        <fullName evidence="1">Uncharacterized protein</fullName>
    </submittedName>
</protein>
<evidence type="ECO:0000313" key="1">
    <source>
        <dbReference type="EMBL" id="EER36406.1"/>
    </source>
</evidence>
<reference evidence="2" key="1">
    <citation type="submission" date="2009-05" db="EMBL/GenBank/DDBJ databases">
        <title>The genome sequence of Ajellomyces capsulatus strain H143.</title>
        <authorList>
            <person name="Champion M."/>
            <person name="Cuomo C.A."/>
            <person name="Ma L.-J."/>
            <person name="Henn M.R."/>
            <person name="Sil A."/>
            <person name="Goldman B."/>
            <person name="Young S.K."/>
            <person name="Kodira C.D."/>
            <person name="Zeng Q."/>
            <person name="Koehrsen M."/>
            <person name="Alvarado L."/>
            <person name="Berlin A.M."/>
            <person name="Borenstein D."/>
            <person name="Chen Z."/>
            <person name="Engels R."/>
            <person name="Freedman E."/>
            <person name="Gellesch M."/>
            <person name="Goldberg J."/>
            <person name="Griggs A."/>
            <person name="Gujja S."/>
            <person name="Heiman D.I."/>
            <person name="Hepburn T.A."/>
            <person name="Howarth C."/>
            <person name="Jen D."/>
            <person name="Larson L."/>
            <person name="Lewis B."/>
            <person name="Mehta T."/>
            <person name="Park D."/>
            <person name="Pearson M."/>
            <person name="Roberts A."/>
            <person name="Saif S."/>
            <person name="Shea T.D."/>
            <person name="Shenoy N."/>
            <person name="Sisk P."/>
            <person name="Stolte C."/>
            <person name="Sykes S."/>
            <person name="Walk T."/>
            <person name="White J."/>
            <person name="Yandava C."/>
            <person name="Klein B."/>
            <person name="McEwen J.G."/>
            <person name="Puccia R."/>
            <person name="Goldman G.H."/>
            <person name="Felipe M.S."/>
            <person name="Nino-Vega G."/>
            <person name="San-Blas G."/>
            <person name="Taylor J.W."/>
            <person name="Mendoza L."/>
            <person name="Galagan J.E."/>
            <person name="Nusbaum C."/>
            <person name="Birren B.W."/>
        </authorList>
    </citation>
    <scope>NUCLEOTIDE SEQUENCE [LARGE SCALE GENOMIC DNA]</scope>
    <source>
        <strain evidence="2">H143</strain>
    </source>
</reference>
<organism evidence="1 2">
    <name type="scientific">Ajellomyces capsulatus (strain H143)</name>
    <name type="common">Darling's disease fungus</name>
    <name type="synonym">Histoplasma capsulatum</name>
    <dbReference type="NCBI Taxonomy" id="544712"/>
    <lineage>
        <taxon>Eukaryota</taxon>
        <taxon>Fungi</taxon>
        <taxon>Dikarya</taxon>
        <taxon>Ascomycota</taxon>
        <taxon>Pezizomycotina</taxon>
        <taxon>Eurotiomycetes</taxon>
        <taxon>Eurotiomycetidae</taxon>
        <taxon>Onygenales</taxon>
        <taxon>Ajellomycetaceae</taxon>
        <taxon>Histoplasma</taxon>
    </lineage>
</organism>
<name>C6HTC8_AJECH</name>
<evidence type="ECO:0000313" key="2">
    <source>
        <dbReference type="Proteomes" id="UP000002624"/>
    </source>
</evidence>
<proteinExistence type="predicted"/>
<dbReference type="EMBL" id="GG692441">
    <property type="protein sequence ID" value="EER36406.1"/>
    <property type="molecule type" value="Genomic_DNA"/>
</dbReference>
<sequence>MSLLRGTLVPGDHYKMDSQSYYMSCLLLLEVQRTTKALTPLSRGGACHIPIFMVFPEGSFEQDRSPYSVVSHSRFDCCIPSSKNEKASENEIQAHQRAYSLVDVVGRSSHISPRHLYVARPSSAGTPYTTTIPDILVAVGLGYEALFVDELIASGIYKWLKIRTIASG</sequence>
<dbReference type="HOGENOM" id="CLU_1586018_0_0_1"/>
<accession>C6HTC8</accession>